<feature type="compositionally biased region" description="Basic and acidic residues" evidence="3">
    <location>
        <begin position="231"/>
        <end position="249"/>
    </location>
</feature>
<dbReference type="FunFam" id="3.30.70.330:FF:000088">
    <property type="entry name" value="msx2-interacting protein-like isoform X1"/>
    <property type="match status" value="1"/>
</dbReference>
<evidence type="ECO:0000259" key="4">
    <source>
        <dbReference type="PROSITE" id="PS50102"/>
    </source>
</evidence>
<sequence length="572" mass="62800">FGKIQKVKLERKPEGTSDSEEKEEGCITSLTATVAFTDIKSASNAHKAEKKIGNNVLSSDYSMGFGATGSVVKRTHEPEHFPRGPPGAFPRKGFEEEDGLDVYYGITPPHSGEPGPYISPQFSERGRPRERWPQTPGYPGRGAKWLPGTSRQFSDSSETFEKPKTTLSIPASSPTASQSSERRQKKKSTERSQSRSSSNDSRSSSASSGSDSASSSKERPKAVIKSVARSDTQESENKDSEIEPGEREPLGIYITKLPLRSSDTSLRDGLFHEYKKYGKITAVQITGVAETRFAIISFKQSEDAAKALEASQGKRFFGTAIHVVQHEGLETEDSDFATPEAQLDEHSPKATRTLFLGNLDKDITIEELKERLDKYGEILDIDVKRQGAVTAYSFIQFSDISSVVRALKDLDGTAWSSTKLKVGFGKSMATPVVWLGNLADTVHEGFLCHQFSRFGTLSHTVVDKENHRGLVFFLAPESAQYALPEMRNRIWNGKKIHKMEETGLTLAGCRLRWRASPNSGMKLMKVHFLLSEVASRLSLAAVEAVVSNKGAVVSLGAEGAPLKVATRWTSLE</sequence>
<dbReference type="SUPFAM" id="SSF54928">
    <property type="entry name" value="RNA-binding domain, RBD"/>
    <property type="match status" value="2"/>
</dbReference>
<feature type="non-terminal residue" evidence="5">
    <location>
        <position position="1"/>
    </location>
</feature>
<keyword evidence="1 2" id="KW-0694">RNA-binding</keyword>
<dbReference type="PROSITE" id="PS50102">
    <property type="entry name" value="RRM"/>
    <property type="match status" value="2"/>
</dbReference>
<dbReference type="Proteomes" id="UP000828390">
    <property type="component" value="Unassembled WGS sequence"/>
</dbReference>
<dbReference type="Gene3D" id="3.30.70.330">
    <property type="match status" value="3"/>
</dbReference>
<name>A0A9D4H2T0_DREPO</name>
<evidence type="ECO:0000313" key="5">
    <source>
        <dbReference type="EMBL" id="KAH3827573.1"/>
    </source>
</evidence>
<dbReference type="AlphaFoldDB" id="A0A9D4H2T0"/>
<feature type="region of interest" description="Disordered" evidence="3">
    <location>
        <begin position="1"/>
        <end position="25"/>
    </location>
</feature>
<evidence type="ECO:0000256" key="1">
    <source>
        <dbReference type="ARBA" id="ARBA00022884"/>
    </source>
</evidence>
<evidence type="ECO:0000313" key="6">
    <source>
        <dbReference type="Proteomes" id="UP000828390"/>
    </source>
</evidence>
<dbReference type="InterPro" id="IPR000504">
    <property type="entry name" value="RRM_dom"/>
</dbReference>
<feature type="compositionally biased region" description="Polar residues" evidence="3">
    <location>
        <begin position="165"/>
        <end position="175"/>
    </location>
</feature>
<dbReference type="PANTHER" id="PTHR23189">
    <property type="entry name" value="RNA RECOGNITION MOTIF-CONTAINING"/>
    <property type="match status" value="1"/>
</dbReference>
<keyword evidence="6" id="KW-1185">Reference proteome</keyword>
<dbReference type="GO" id="GO:0003723">
    <property type="term" value="F:RNA binding"/>
    <property type="evidence" value="ECO:0007669"/>
    <property type="project" value="UniProtKB-UniRule"/>
</dbReference>
<dbReference type="InterPro" id="IPR012677">
    <property type="entry name" value="Nucleotide-bd_a/b_plait_sf"/>
</dbReference>
<proteinExistence type="predicted"/>
<feature type="domain" description="RRM" evidence="4">
    <location>
        <begin position="352"/>
        <end position="427"/>
    </location>
</feature>
<dbReference type="EMBL" id="JAIWYP010000005">
    <property type="protein sequence ID" value="KAH3827573.1"/>
    <property type="molecule type" value="Genomic_DNA"/>
</dbReference>
<comment type="caution">
    <text evidence="5">The sequence shown here is derived from an EMBL/GenBank/DDBJ whole genome shotgun (WGS) entry which is preliminary data.</text>
</comment>
<reference evidence="5" key="1">
    <citation type="journal article" date="2019" name="bioRxiv">
        <title>The Genome of the Zebra Mussel, Dreissena polymorpha: A Resource for Invasive Species Research.</title>
        <authorList>
            <person name="McCartney M.A."/>
            <person name="Auch B."/>
            <person name="Kono T."/>
            <person name="Mallez S."/>
            <person name="Zhang Y."/>
            <person name="Obille A."/>
            <person name="Becker A."/>
            <person name="Abrahante J.E."/>
            <person name="Garbe J."/>
            <person name="Badalamenti J.P."/>
            <person name="Herman A."/>
            <person name="Mangelson H."/>
            <person name="Liachko I."/>
            <person name="Sullivan S."/>
            <person name="Sone E.D."/>
            <person name="Koren S."/>
            <person name="Silverstein K.A.T."/>
            <person name="Beckman K.B."/>
            <person name="Gohl D.M."/>
        </authorList>
    </citation>
    <scope>NUCLEOTIDE SEQUENCE</scope>
    <source>
        <strain evidence="5">Duluth1</strain>
        <tissue evidence="5">Whole animal</tissue>
    </source>
</reference>
<reference evidence="5" key="2">
    <citation type="submission" date="2020-11" db="EMBL/GenBank/DDBJ databases">
        <authorList>
            <person name="McCartney M.A."/>
            <person name="Auch B."/>
            <person name="Kono T."/>
            <person name="Mallez S."/>
            <person name="Becker A."/>
            <person name="Gohl D.M."/>
            <person name="Silverstein K.A.T."/>
            <person name="Koren S."/>
            <person name="Bechman K.B."/>
            <person name="Herman A."/>
            <person name="Abrahante J.E."/>
            <person name="Garbe J."/>
        </authorList>
    </citation>
    <scope>NUCLEOTIDE SEQUENCE</scope>
    <source>
        <strain evidence="5">Duluth1</strain>
        <tissue evidence="5">Whole animal</tissue>
    </source>
</reference>
<dbReference type="InterPro" id="IPR035979">
    <property type="entry name" value="RBD_domain_sf"/>
</dbReference>
<organism evidence="5 6">
    <name type="scientific">Dreissena polymorpha</name>
    <name type="common">Zebra mussel</name>
    <name type="synonym">Mytilus polymorpha</name>
    <dbReference type="NCBI Taxonomy" id="45954"/>
    <lineage>
        <taxon>Eukaryota</taxon>
        <taxon>Metazoa</taxon>
        <taxon>Spiralia</taxon>
        <taxon>Lophotrochozoa</taxon>
        <taxon>Mollusca</taxon>
        <taxon>Bivalvia</taxon>
        <taxon>Autobranchia</taxon>
        <taxon>Heteroconchia</taxon>
        <taxon>Euheterodonta</taxon>
        <taxon>Imparidentia</taxon>
        <taxon>Neoheterodontei</taxon>
        <taxon>Myida</taxon>
        <taxon>Dreissenoidea</taxon>
        <taxon>Dreissenidae</taxon>
        <taxon>Dreissena</taxon>
    </lineage>
</organism>
<protein>
    <recommendedName>
        <fullName evidence="4">RRM domain-containing protein</fullName>
    </recommendedName>
</protein>
<dbReference type="Pfam" id="PF00076">
    <property type="entry name" value="RRM_1"/>
    <property type="match status" value="2"/>
</dbReference>
<feature type="region of interest" description="Disordered" evidence="3">
    <location>
        <begin position="76"/>
        <end position="249"/>
    </location>
</feature>
<dbReference type="SMART" id="SM00360">
    <property type="entry name" value="RRM"/>
    <property type="match status" value="3"/>
</dbReference>
<accession>A0A9D4H2T0</accession>
<evidence type="ECO:0000256" key="3">
    <source>
        <dbReference type="SAM" id="MobiDB-lite"/>
    </source>
</evidence>
<feature type="compositionally biased region" description="Low complexity" evidence="3">
    <location>
        <begin position="194"/>
        <end position="215"/>
    </location>
</feature>
<evidence type="ECO:0000256" key="2">
    <source>
        <dbReference type="PROSITE-ProRule" id="PRU00176"/>
    </source>
</evidence>
<feature type="domain" description="RRM" evidence="4">
    <location>
        <begin position="250"/>
        <end position="328"/>
    </location>
</feature>
<gene>
    <name evidence="5" type="ORF">DPMN_129510</name>
</gene>